<evidence type="ECO:0000313" key="9">
    <source>
        <dbReference type="EMBL" id="MEJ8566634.1"/>
    </source>
</evidence>
<dbReference type="InterPro" id="IPR033436">
    <property type="entry name" value="MucB/RseB_C"/>
</dbReference>
<evidence type="ECO:0000259" key="8">
    <source>
        <dbReference type="Pfam" id="PF17188"/>
    </source>
</evidence>
<dbReference type="GO" id="GO:0030288">
    <property type="term" value="C:outer membrane-bounded periplasmic space"/>
    <property type="evidence" value="ECO:0007669"/>
    <property type="project" value="TreeGrafter"/>
</dbReference>
<keyword evidence="3 6" id="KW-0732">Signal</keyword>
<dbReference type="Proteomes" id="UP001359886">
    <property type="component" value="Unassembled WGS sequence"/>
</dbReference>
<feature type="signal peptide" evidence="6">
    <location>
        <begin position="1"/>
        <end position="23"/>
    </location>
</feature>
<dbReference type="PIRSF" id="PIRSF005427">
    <property type="entry name" value="RseB"/>
    <property type="match status" value="1"/>
</dbReference>
<organism evidence="9 10">
    <name type="scientific">Elongatibacter sediminis</name>
    <dbReference type="NCBI Taxonomy" id="3119006"/>
    <lineage>
        <taxon>Bacteria</taxon>
        <taxon>Pseudomonadati</taxon>
        <taxon>Pseudomonadota</taxon>
        <taxon>Gammaproteobacteria</taxon>
        <taxon>Chromatiales</taxon>
        <taxon>Wenzhouxiangellaceae</taxon>
        <taxon>Elongatibacter</taxon>
    </lineage>
</organism>
<comment type="similarity">
    <text evidence="2">Belongs to the RseB family.</text>
</comment>
<feature type="chain" id="PRO_5043981831" evidence="6">
    <location>
        <begin position="24"/>
        <end position="323"/>
    </location>
</feature>
<feature type="domain" description="MucB/RseB C-terminal" evidence="8">
    <location>
        <begin position="224"/>
        <end position="318"/>
    </location>
</feature>
<comment type="caution">
    <text evidence="9">The sequence shown here is derived from an EMBL/GenBank/DDBJ whole genome shotgun (WGS) entry which is preliminary data.</text>
</comment>
<dbReference type="GO" id="GO:0032885">
    <property type="term" value="P:regulation of polysaccharide biosynthetic process"/>
    <property type="evidence" value="ECO:0007669"/>
    <property type="project" value="TreeGrafter"/>
</dbReference>
<dbReference type="InterPro" id="IPR033434">
    <property type="entry name" value="MucB/RseB_N"/>
</dbReference>
<evidence type="ECO:0000256" key="6">
    <source>
        <dbReference type="SAM" id="SignalP"/>
    </source>
</evidence>
<name>A0AAW9RBG2_9GAMM</name>
<keyword evidence="4" id="KW-0574">Periplasm</keyword>
<accession>A0AAW9RBG2</accession>
<dbReference type="Pfam" id="PF17188">
    <property type="entry name" value="MucB_RseB_C"/>
    <property type="match status" value="1"/>
</dbReference>
<dbReference type="GO" id="GO:0045152">
    <property type="term" value="F:antisigma factor binding"/>
    <property type="evidence" value="ECO:0007669"/>
    <property type="project" value="TreeGrafter"/>
</dbReference>
<dbReference type="InterPro" id="IPR038484">
    <property type="entry name" value="MucB/RseB_C_sf"/>
</dbReference>
<evidence type="ECO:0000313" key="10">
    <source>
        <dbReference type="Proteomes" id="UP001359886"/>
    </source>
</evidence>
<dbReference type="PANTHER" id="PTHR38782">
    <property type="match status" value="1"/>
</dbReference>
<dbReference type="Gene3D" id="3.30.200.100">
    <property type="entry name" value="MucB/RseB, C-terminal domain"/>
    <property type="match status" value="1"/>
</dbReference>
<dbReference type="CDD" id="cd16327">
    <property type="entry name" value="RseB"/>
    <property type="match status" value="1"/>
</dbReference>
<feature type="region of interest" description="Disordered" evidence="5">
    <location>
        <begin position="196"/>
        <end position="251"/>
    </location>
</feature>
<evidence type="ECO:0000256" key="3">
    <source>
        <dbReference type="ARBA" id="ARBA00022729"/>
    </source>
</evidence>
<keyword evidence="10" id="KW-1185">Reference proteome</keyword>
<evidence type="ECO:0000256" key="1">
    <source>
        <dbReference type="ARBA" id="ARBA00004418"/>
    </source>
</evidence>
<dbReference type="PANTHER" id="PTHR38782:SF1">
    <property type="entry name" value="SIGMA-E FACTOR REGULATORY PROTEIN RSEB"/>
    <property type="match status" value="1"/>
</dbReference>
<dbReference type="EMBL" id="JAZHOG010000002">
    <property type="protein sequence ID" value="MEJ8566634.1"/>
    <property type="molecule type" value="Genomic_DNA"/>
</dbReference>
<evidence type="ECO:0000256" key="5">
    <source>
        <dbReference type="SAM" id="MobiDB-lite"/>
    </source>
</evidence>
<proteinExistence type="inferred from homology"/>
<dbReference type="AlphaFoldDB" id="A0AAW9RBG2"/>
<evidence type="ECO:0000256" key="2">
    <source>
        <dbReference type="ARBA" id="ARBA00008150"/>
    </source>
</evidence>
<evidence type="ECO:0000259" key="7">
    <source>
        <dbReference type="Pfam" id="PF03888"/>
    </source>
</evidence>
<dbReference type="Pfam" id="PF03888">
    <property type="entry name" value="MucB_RseB"/>
    <property type="match status" value="1"/>
</dbReference>
<sequence>MRPLALAGIAGLLMTLAIPAALAGETASEWLERMSAAMGQMTYQGTFVYIQGDDVQTMHITHLADENGTRERLVSVSGPHREVVRDAKGVRLFSGDKRGGLADPAINRPIFFELPISDAASASDSYEFRLLGGQRIAGHSSRRLDISPRDGYRYGHSLWLDQQSGLLLQWKLLGPGGEDLARLMFTELKIGSEVDPEALRGSGDSADRRSRPSALPAEGLAGSRQPEWAPASLPPGFHLASHRSPGDTGSDRFEHLVYSDGIAAVSVYIEERSHNPDRPAGLKRMGTAHAYFRALDDLFVTVVGDVPEATVKLIGEAVRPVQP</sequence>
<gene>
    <name evidence="9" type="ORF">V3330_03250</name>
</gene>
<protein>
    <submittedName>
        <fullName evidence="9">MucB/RseB C-terminal domain-containing protein</fullName>
    </submittedName>
</protein>
<comment type="subcellular location">
    <subcellularLocation>
        <location evidence="1">Periplasm</location>
    </subcellularLocation>
</comment>
<dbReference type="InterPro" id="IPR005588">
    <property type="entry name" value="MucB_RseB"/>
</dbReference>
<dbReference type="Gene3D" id="2.50.20.10">
    <property type="entry name" value="Lipoprotein localisation LolA/LolB/LppX"/>
    <property type="match status" value="1"/>
</dbReference>
<feature type="domain" description="MucB/RseB N-terminal" evidence="7">
    <location>
        <begin position="27"/>
        <end position="199"/>
    </location>
</feature>
<reference evidence="9 10" key="1">
    <citation type="submission" date="2024-02" db="EMBL/GenBank/DDBJ databases">
        <title>A novel Wenzhouxiangellaceae bacterium, isolated from coastal sediments.</title>
        <authorList>
            <person name="Du Z.-J."/>
            <person name="Ye Y.-Q."/>
            <person name="Zhang X.-Y."/>
        </authorList>
    </citation>
    <scope>NUCLEOTIDE SEQUENCE [LARGE SCALE GENOMIC DNA]</scope>
    <source>
        <strain evidence="9 10">CH-27</strain>
    </source>
</reference>
<evidence type="ECO:0000256" key="4">
    <source>
        <dbReference type="ARBA" id="ARBA00022764"/>
    </source>
</evidence>
<dbReference type="RefSeq" id="WP_354693957.1">
    <property type="nucleotide sequence ID" value="NZ_JAZHOG010000002.1"/>
</dbReference>